<keyword evidence="3" id="KW-1185">Reference proteome</keyword>
<protein>
    <recommendedName>
        <fullName evidence="4">BHLH domain-containing protein</fullName>
    </recommendedName>
</protein>
<name>A0A8T1MHU3_CLOSI</name>
<organism evidence="2 3">
    <name type="scientific">Clonorchis sinensis</name>
    <name type="common">Chinese liver fluke</name>
    <dbReference type="NCBI Taxonomy" id="79923"/>
    <lineage>
        <taxon>Eukaryota</taxon>
        <taxon>Metazoa</taxon>
        <taxon>Spiralia</taxon>
        <taxon>Lophotrochozoa</taxon>
        <taxon>Platyhelminthes</taxon>
        <taxon>Trematoda</taxon>
        <taxon>Digenea</taxon>
        <taxon>Opisthorchiida</taxon>
        <taxon>Opisthorchiata</taxon>
        <taxon>Opisthorchiidae</taxon>
        <taxon>Clonorchis</taxon>
    </lineage>
</organism>
<sequence>MCEKSVNSGVRAAKHVASETTQNTCSDNGTVPDSKQRTVKRRKSSTSVEECMRMRRLRKKNVERRRRASIADRMMDIYRLAMEIFNNKVPTCAKMDRTEILDHCCNTFEYVALVLKERPDIKLKLKKMCETLRIGGFRASRFTSTTKPEGTSPGIPNGLHRSDSSAFSPVIPTKTVKESNNSLVHSTPVAIGRKAFYPDGGESPQQIANHNYVYPTTTMPVNHSPSMISSDYCTHYTEPISAYPCSTYTQSISKADSGLDATFLSESSRNRSSASSVPVTFLSSQQTIWKPYI</sequence>
<proteinExistence type="predicted"/>
<evidence type="ECO:0008006" key="4">
    <source>
        <dbReference type="Google" id="ProtNLM"/>
    </source>
</evidence>
<feature type="compositionally biased region" description="Polar residues" evidence="1">
    <location>
        <begin position="18"/>
        <end position="33"/>
    </location>
</feature>
<dbReference type="SUPFAM" id="SSF47459">
    <property type="entry name" value="HLH, helix-loop-helix DNA-binding domain"/>
    <property type="match status" value="1"/>
</dbReference>
<dbReference type="Gene3D" id="4.10.280.10">
    <property type="entry name" value="Helix-loop-helix DNA-binding domain"/>
    <property type="match status" value="1"/>
</dbReference>
<feature type="region of interest" description="Disordered" evidence="1">
    <location>
        <begin position="1"/>
        <end position="45"/>
    </location>
</feature>
<feature type="region of interest" description="Disordered" evidence="1">
    <location>
        <begin position="143"/>
        <end position="164"/>
    </location>
</feature>
<reference evidence="2 3" key="2">
    <citation type="journal article" date="2021" name="Genomics">
        <title>High-quality reference genome for Clonorchis sinensis.</title>
        <authorList>
            <person name="Young N.D."/>
            <person name="Stroehlein A.J."/>
            <person name="Kinkar L."/>
            <person name="Wang T."/>
            <person name="Sohn W.M."/>
            <person name="Chang B.C.H."/>
            <person name="Kaur P."/>
            <person name="Weisz D."/>
            <person name="Dudchenko O."/>
            <person name="Aiden E.L."/>
            <person name="Korhonen P.K."/>
            <person name="Gasser R.B."/>
        </authorList>
    </citation>
    <scope>NUCLEOTIDE SEQUENCE [LARGE SCALE GENOMIC DNA]</scope>
    <source>
        <strain evidence="2">Cs-k2</strain>
    </source>
</reference>
<evidence type="ECO:0000313" key="3">
    <source>
        <dbReference type="Proteomes" id="UP000286415"/>
    </source>
</evidence>
<dbReference type="Proteomes" id="UP000286415">
    <property type="component" value="Unassembled WGS sequence"/>
</dbReference>
<evidence type="ECO:0000313" key="2">
    <source>
        <dbReference type="EMBL" id="KAG5448680.1"/>
    </source>
</evidence>
<dbReference type="AlphaFoldDB" id="A0A8T1MHU3"/>
<dbReference type="CDD" id="cd00083">
    <property type="entry name" value="bHLH_SF"/>
    <property type="match status" value="1"/>
</dbReference>
<dbReference type="GO" id="GO:0046983">
    <property type="term" value="F:protein dimerization activity"/>
    <property type="evidence" value="ECO:0007669"/>
    <property type="project" value="InterPro"/>
</dbReference>
<accession>A0A8T1MHU3</accession>
<gene>
    <name evidence="2" type="ORF">CSKR_104107</name>
</gene>
<dbReference type="InterPro" id="IPR036638">
    <property type="entry name" value="HLH_DNA-bd_sf"/>
</dbReference>
<reference evidence="2 3" key="1">
    <citation type="journal article" date="2018" name="Biotechnol. Adv.">
        <title>Improved genomic resources and new bioinformatic workflow for the carcinogenic parasite Clonorchis sinensis: Biotechnological implications.</title>
        <authorList>
            <person name="Wang D."/>
            <person name="Korhonen P.K."/>
            <person name="Gasser R.B."/>
            <person name="Young N.D."/>
        </authorList>
    </citation>
    <scope>NUCLEOTIDE SEQUENCE [LARGE SCALE GENOMIC DNA]</scope>
    <source>
        <strain evidence="2">Cs-k2</strain>
    </source>
</reference>
<dbReference type="EMBL" id="NIRI02000042">
    <property type="protein sequence ID" value="KAG5448680.1"/>
    <property type="molecule type" value="Genomic_DNA"/>
</dbReference>
<dbReference type="OrthoDB" id="10372191at2759"/>
<comment type="caution">
    <text evidence="2">The sequence shown here is derived from an EMBL/GenBank/DDBJ whole genome shotgun (WGS) entry which is preliminary data.</text>
</comment>
<evidence type="ECO:0000256" key="1">
    <source>
        <dbReference type="SAM" id="MobiDB-lite"/>
    </source>
</evidence>